<dbReference type="Proteomes" id="UP000824782">
    <property type="component" value="Unassembled WGS sequence"/>
</dbReference>
<comment type="caution">
    <text evidence="1">The sequence shown here is derived from an EMBL/GenBank/DDBJ whole genome shotgun (WGS) entry which is preliminary data.</text>
</comment>
<dbReference type="AlphaFoldDB" id="A0AAV6YRL1"/>
<keyword evidence="2" id="KW-1185">Reference proteome</keyword>
<dbReference type="EMBL" id="WNYA01029553">
    <property type="protein sequence ID" value="KAG8537510.1"/>
    <property type="molecule type" value="Genomic_DNA"/>
</dbReference>
<sequence length="68" mass="7360">MCVTTAAGCDIRVYLGLPGRWDQYYSLLRGETTSKQGAAASCSLLTLRLVGSRHLLEMMSTPSGFCTI</sequence>
<gene>
    <name evidence="1" type="ORF">GDO81_024406</name>
</gene>
<accession>A0AAV6YRL1</accession>
<protein>
    <submittedName>
        <fullName evidence="1">Uncharacterized protein</fullName>
    </submittedName>
</protein>
<evidence type="ECO:0000313" key="1">
    <source>
        <dbReference type="EMBL" id="KAG8537510.1"/>
    </source>
</evidence>
<organism evidence="1 2">
    <name type="scientific">Engystomops pustulosus</name>
    <name type="common">Tungara frog</name>
    <name type="synonym">Physalaemus pustulosus</name>
    <dbReference type="NCBI Taxonomy" id="76066"/>
    <lineage>
        <taxon>Eukaryota</taxon>
        <taxon>Metazoa</taxon>
        <taxon>Chordata</taxon>
        <taxon>Craniata</taxon>
        <taxon>Vertebrata</taxon>
        <taxon>Euteleostomi</taxon>
        <taxon>Amphibia</taxon>
        <taxon>Batrachia</taxon>
        <taxon>Anura</taxon>
        <taxon>Neobatrachia</taxon>
        <taxon>Hyloidea</taxon>
        <taxon>Leptodactylidae</taxon>
        <taxon>Leiuperinae</taxon>
        <taxon>Engystomops</taxon>
    </lineage>
</organism>
<reference evidence="1" key="1">
    <citation type="thesis" date="2020" institute="ProQuest LLC" country="789 East Eisenhower Parkway, Ann Arbor, MI, USA">
        <title>Comparative Genomics and Chromosome Evolution.</title>
        <authorList>
            <person name="Mudd A.B."/>
        </authorList>
    </citation>
    <scope>NUCLEOTIDE SEQUENCE</scope>
    <source>
        <strain evidence="1">237g6f4</strain>
        <tissue evidence="1">Blood</tissue>
    </source>
</reference>
<name>A0AAV6YRL1_ENGPU</name>
<evidence type="ECO:0000313" key="2">
    <source>
        <dbReference type="Proteomes" id="UP000824782"/>
    </source>
</evidence>
<proteinExistence type="predicted"/>